<evidence type="ECO:0000313" key="14">
    <source>
        <dbReference type="EMBL" id="SMD24697.1"/>
    </source>
</evidence>
<proteinExistence type="inferred from homology"/>
<organism evidence="14 15">
    <name type="scientific">Kibdelosporangium aridum</name>
    <dbReference type="NCBI Taxonomy" id="2030"/>
    <lineage>
        <taxon>Bacteria</taxon>
        <taxon>Bacillati</taxon>
        <taxon>Actinomycetota</taxon>
        <taxon>Actinomycetes</taxon>
        <taxon>Pseudonocardiales</taxon>
        <taxon>Pseudonocardiaceae</taxon>
        <taxon>Kibdelosporangium</taxon>
    </lineage>
</organism>
<dbReference type="InterPro" id="IPR039421">
    <property type="entry name" value="Type_1_exporter"/>
</dbReference>
<gene>
    <name evidence="14" type="ORF">SAMN05661093_08722</name>
</gene>
<feature type="transmembrane region" description="Helical" evidence="11">
    <location>
        <begin position="284"/>
        <end position="302"/>
    </location>
</feature>
<dbReference type="FunFam" id="3.40.50.300:FF:000299">
    <property type="entry name" value="ABC transporter ATP-binding protein/permease"/>
    <property type="match status" value="1"/>
</dbReference>
<dbReference type="AlphaFoldDB" id="A0A1W2FRU7"/>
<dbReference type="EMBL" id="FWXV01000010">
    <property type="protein sequence ID" value="SMD24697.1"/>
    <property type="molecule type" value="Genomic_DNA"/>
</dbReference>
<feature type="transmembrane region" description="Helical" evidence="11">
    <location>
        <begin position="66"/>
        <end position="89"/>
    </location>
</feature>
<evidence type="ECO:0000256" key="4">
    <source>
        <dbReference type="ARBA" id="ARBA00022692"/>
    </source>
</evidence>
<dbReference type="GO" id="GO:0016887">
    <property type="term" value="F:ATP hydrolysis activity"/>
    <property type="evidence" value="ECO:0007669"/>
    <property type="project" value="InterPro"/>
</dbReference>
<dbReference type="SUPFAM" id="SSF90123">
    <property type="entry name" value="ABC transporter transmembrane region"/>
    <property type="match status" value="1"/>
</dbReference>
<feature type="domain" description="ABC transporter" evidence="12">
    <location>
        <begin position="349"/>
        <end position="583"/>
    </location>
</feature>
<dbReference type="PROSITE" id="PS50929">
    <property type="entry name" value="ABC_TM1F"/>
    <property type="match status" value="1"/>
</dbReference>
<accession>A0A1W2FRU7</accession>
<dbReference type="Pfam" id="PF00664">
    <property type="entry name" value="ABC_membrane"/>
    <property type="match status" value="1"/>
</dbReference>
<dbReference type="InterPro" id="IPR017871">
    <property type="entry name" value="ABC_transporter-like_CS"/>
</dbReference>
<dbReference type="SUPFAM" id="SSF52540">
    <property type="entry name" value="P-loop containing nucleoside triphosphate hydrolases"/>
    <property type="match status" value="1"/>
</dbReference>
<comment type="similarity">
    <text evidence="9">Belongs to the ABC transporter superfamily. Lipid exporter (TC 3.A.1.106) family.</text>
</comment>
<feature type="transmembrane region" description="Helical" evidence="11">
    <location>
        <begin position="251"/>
        <end position="272"/>
    </location>
</feature>
<dbReference type="InterPro" id="IPR011527">
    <property type="entry name" value="ABC1_TM_dom"/>
</dbReference>
<dbReference type="CDD" id="cd18551">
    <property type="entry name" value="ABC_6TM_LmrA_like"/>
    <property type="match status" value="1"/>
</dbReference>
<keyword evidence="5" id="KW-0547">Nucleotide-binding</keyword>
<evidence type="ECO:0000256" key="11">
    <source>
        <dbReference type="SAM" id="Phobius"/>
    </source>
</evidence>
<keyword evidence="3" id="KW-1003">Cell membrane</keyword>
<evidence type="ECO:0000256" key="5">
    <source>
        <dbReference type="ARBA" id="ARBA00022741"/>
    </source>
</evidence>
<evidence type="ECO:0000259" key="12">
    <source>
        <dbReference type="PROSITE" id="PS50893"/>
    </source>
</evidence>
<evidence type="ECO:0000256" key="8">
    <source>
        <dbReference type="ARBA" id="ARBA00023136"/>
    </source>
</evidence>
<evidence type="ECO:0000256" key="9">
    <source>
        <dbReference type="ARBA" id="ARBA00061644"/>
    </source>
</evidence>
<protein>
    <submittedName>
        <fullName evidence="14">ATP-binding cassette, subfamily B</fullName>
    </submittedName>
</protein>
<evidence type="ECO:0000256" key="6">
    <source>
        <dbReference type="ARBA" id="ARBA00022840"/>
    </source>
</evidence>
<feature type="transmembrane region" description="Helical" evidence="11">
    <location>
        <begin position="28"/>
        <end position="46"/>
    </location>
</feature>
<evidence type="ECO:0000256" key="1">
    <source>
        <dbReference type="ARBA" id="ARBA00004651"/>
    </source>
</evidence>
<dbReference type="InterPro" id="IPR027417">
    <property type="entry name" value="P-loop_NTPase"/>
</dbReference>
<dbReference type="OrthoDB" id="9806127at2"/>
<keyword evidence="2" id="KW-0813">Transport</keyword>
<dbReference type="InterPro" id="IPR003439">
    <property type="entry name" value="ABC_transporter-like_ATP-bd"/>
</dbReference>
<dbReference type="PANTHER" id="PTHR43394:SF1">
    <property type="entry name" value="ATP-BINDING CASSETTE SUB-FAMILY B MEMBER 10, MITOCHONDRIAL"/>
    <property type="match status" value="1"/>
</dbReference>
<keyword evidence="8 11" id="KW-0472">Membrane</keyword>
<dbReference type="PANTHER" id="PTHR43394">
    <property type="entry name" value="ATP-DEPENDENT PERMEASE MDL1, MITOCHONDRIAL"/>
    <property type="match status" value="1"/>
</dbReference>
<sequence>MLCRQQHSNHTLRSGAWDVLRAVRDHKWSIIGAVLLTLLSLGLALAQPLVVKRLLDSVMAGPLQSGVLMLLVTLFACQTGIQVLARYVLARTSESIMLGLRLRLIEHLLRLRIPVYNQHRIGDLISRPGTDVAVLRRGIADGVTHAVTGSIGVLGAVTLMIWLDWRLFLLVLAVLIVAGTIVVTVVRGIRTASLAGQRAIGSMTAGLERALCAIRTVRASRAEERESKTIGQAARSAYTASVRMAKLDSMIGPVGELGVNGAFLVVLLVGSLRVTTGDASISDFVAFLLYMTYLATPIDAVFQAISTIQHSRGALQRVNEVLALPREREPVTARPATATPAHTEGEPVLAFRDVWFGYHARRPVLHGVSLTVPPCCCTALIGRSGAGKSTLFALAERFYEPDRGQVWFRGEDASRLPLADYRARIGLVEQHCPVMHGTLRDNLSYAAPDACDDELHRVIELADLGELIARLPRGLDTDVGEHGTMLSGGERQRVAIARALLTKPDLLLLDEPTAHLDAINEAALTRTIRLVSTECALLIIAHRFSTVRAADRIVVLDAGRVHTAGTHEKLLDTNSYYRNLAAAWSANSDNRNGDGGGRDTTADRTGVEW</sequence>
<comment type="subcellular location">
    <subcellularLocation>
        <location evidence="1">Cell membrane</location>
        <topology evidence="1">Multi-pass membrane protein</topology>
    </subcellularLocation>
</comment>
<evidence type="ECO:0000313" key="15">
    <source>
        <dbReference type="Proteomes" id="UP000192674"/>
    </source>
</evidence>
<feature type="region of interest" description="Disordered" evidence="10">
    <location>
        <begin position="588"/>
        <end position="609"/>
    </location>
</feature>
<evidence type="ECO:0000256" key="3">
    <source>
        <dbReference type="ARBA" id="ARBA00022475"/>
    </source>
</evidence>
<feature type="domain" description="ABC transmembrane type-1" evidence="13">
    <location>
        <begin position="31"/>
        <end position="310"/>
    </location>
</feature>
<dbReference type="InterPro" id="IPR036640">
    <property type="entry name" value="ABC1_TM_sf"/>
</dbReference>
<evidence type="ECO:0000259" key="13">
    <source>
        <dbReference type="PROSITE" id="PS50929"/>
    </source>
</evidence>
<dbReference type="Gene3D" id="3.40.50.300">
    <property type="entry name" value="P-loop containing nucleotide triphosphate hydrolases"/>
    <property type="match status" value="1"/>
</dbReference>
<dbReference type="PROSITE" id="PS50893">
    <property type="entry name" value="ABC_TRANSPORTER_2"/>
    <property type="match status" value="1"/>
</dbReference>
<dbReference type="GO" id="GO:0005886">
    <property type="term" value="C:plasma membrane"/>
    <property type="evidence" value="ECO:0007669"/>
    <property type="project" value="UniProtKB-SubCell"/>
</dbReference>
<keyword evidence="15" id="KW-1185">Reference proteome</keyword>
<name>A0A1W2FRU7_KIBAR</name>
<dbReference type="Proteomes" id="UP000192674">
    <property type="component" value="Unassembled WGS sequence"/>
</dbReference>
<keyword evidence="4 11" id="KW-0812">Transmembrane</keyword>
<dbReference type="Gene3D" id="1.20.1560.10">
    <property type="entry name" value="ABC transporter type 1, transmembrane domain"/>
    <property type="match status" value="1"/>
</dbReference>
<keyword evidence="7 11" id="KW-1133">Transmembrane helix</keyword>
<dbReference type="GO" id="GO:0005524">
    <property type="term" value="F:ATP binding"/>
    <property type="evidence" value="ECO:0007669"/>
    <property type="project" value="UniProtKB-KW"/>
</dbReference>
<dbReference type="GO" id="GO:0015421">
    <property type="term" value="F:ABC-type oligopeptide transporter activity"/>
    <property type="evidence" value="ECO:0007669"/>
    <property type="project" value="TreeGrafter"/>
</dbReference>
<dbReference type="InterPro" id="IPR003593">
    <property type="entry name" value="AAA+_ATPase"/>
</dbReference>
<evidence type="ECO:0000256" key="10">
    <source>
        <dbReference type="SAM" id="MobiDB-lite"/>
    </source>
</evidence>
<keyword evidence="6 14" id="KW-0067">ATP-binding</keyword>
<feature type="compositionally biased region" description="Basic and acidic residues" evidence="10">
    <location>
        <begin position="596"/>
        <end position="609"/>
    </location>
</feature>
<feature type="transmembrane region" description="Helical" evidence="11">
    <location>
        <begin position="168"/>
        <end position="189"/>
    </location>
</feature>
<dbReference type="PROSITE" id="PS00211">
    <property type="entry name" value="ABC_TRANSPORTER_1"/>
    <property type="match status" value="1"/>
</dbReference>
<dbReference type="Pfam" id="PF00005">
    <property type="entry name" value="ABC_tran"/>
    <property type="match status" value="1"/>
</dbReference>
<evidence type="ECO:0000256" key="2">
    <source>
        <dbReference type="ARBA" id="ARBA00022448"/>
    </source>
</evidence>
<evidence type="ECO:0000256" key="7">
    <source>
        <dbReference type="ARBA" id="ARBA00022989"/>
    </source>
</evidence>
<reference evidence="14 15" key="1">
    <citation type="submission" date="2017-04" db="EMBL/GenBank/DDBJ databases">
        <authorList>
            <person name="Afonso C.L."/>
            <person name="Miller P.J."/>
            <person name="Scott M.A."/>
            <person name="Spackman E."/>
            <person name="Goraichik I."/>
            <person name="Dimitrov K.M."/>
            <person name="Suarez D.L."/>
            <person name="Swayne D.E."/>
        </authorList>
    </citation>
    <scope>NUCLEOTIDE SEQUENCE [LARGE SCALE GENOMIC DNA]</scope>
    <source>
        <strain evidence="14 15">DSM 43828</strain>
    </source>
</reference>
<dbReference type="SMART" id="SM00382">
    <property type="entry name" value="AAA"/>
    <property type="match status" value="1"/>
</dbReference>